<dbReference type="PANTHER" id="PTHR31327:SF3">
    <property type="entry name" value="PDZ DOMAIN-CONTAINING PROTEIN"/>
    <property type="match status" value="1"/>
</dbReference>
<dbReference type="EnsemblMetazoa" id="PPA20929.1">
    <property type="protein sequence ID" value="PPA20929.1"/>
    <property type="gene ID" value="WBGene00110483"/>
</dbReference>
<feature type="compositionally biased region" description="Polar residues" evidence="1">
    <location>
        <begin position="310"/>
        <end position="319"/>
    </location>
</feature>
<gene>
    <name evidence="2" type="primary">WBGene00110483</name>
</gene>
<name>A0A2A6BLX8_PRIPA</name>
<evidence type="ECO:0000313" key="2">
    <source>
        <dbReference type="EnsemblMetazoa" id="PPA20929.1"/>
    </source>
</evidence>
<dbReference type="AlphaFoldDB" id="A0A2A6BLX8"/>
<dbReference type="InterPro" id="IPR036034">
    <property type="entry name" value="PDZ_sf"/>
</dbReference>
<evidence type="ECO:0000313" key="3">
    <source>
        <dbReference type="Proteomes" id="UP000005239"/>
    </source>
</evidence>
<dbReference type="SMART" id="SM00228">
    <property type="entry name" value="PDZ"/>
    <property type="match status" value="1"/>
</dbReference>
<dbReference type="InterPro" id="IPR001478">
    <property type="entry name" value="PDZ"/>
</dbReference>
<dbReference type="SUPFAM" id="SSF50156">
    <property type="entry name" value="PDZ domain-like"/>
    <property type="match status" value="1"/>
</dbReference>
<feature type="region of interest" description="Disordered" evidence="1">
    <location>
        <begin position="1"/>
        <end position="34"/>
    </location>
</feature>
<protein>
    <submittedName>
        <fullName evidence="2">PDZ domain-containing protein</fullName>
    </submittedName>
</protein>
<dbReference type="PANTHER" id="PTHR31327">
    <property type="entry name" value="SPERM MEIOSIS PDZ DOMAIN CONTAINING PROTEINS-RELATED"/>
    <property type="match status" value="1"/>
</dbReference>
<feature type="compositionally biased region" description="Gly residues" evidence="1">
    <location>
        <begin position="1"/>
        <end position="11"/>
    </location>
</feature>
<sequence length="354" mass="39400">MSCGRSGGSLMGGNDDPPGTFVKDDSSYMDGREKKPIPVPTALIETISFRVCTKQRLGFNIRQRDNRVMRIHWSSPLHNKMCVGDKILKMDDVAFDTKAHLRAVTPHKSISCSSESIEEGHAPVIMKITIERAVYSWSRLEMTTLEQFELQNNKKIFTGRPLKRYTVRALTTVVLRRPRLPGLEMAPIGISLRYDSTERVTVAAVAAGSLGSAHLRPWDIIKRVNGDEVRSKTMCAFMMVRSLKDSGQVVLDVEVLKKCSSRDTMEMPVDVVNICANQISVIKSGTLKPPRPIIIVRPFHVNPKKDAATSPISSTSTGKSAKEKRLTHADKPRTEEIVSDVEEGLDVQSLIFDL</sequence>
<feature type="region of interest" description="Disordered" evidence="1">
    <location>
        <begin position="304"/>
        <end position="333"/>
    </location>
</feature>
<evidence type="ECO:0000256" key="1">
    <source>
        <dbReference type="SAM" id="MobiDB-lite"/>
    </source>
</evidence>
<dbReference type="OrthoDB" id="4217619at2759"/>
<proteinExistence type="predicted"/>
<feature type="compositionally biased region" description="Basic and acidic residues" evidence="1">
    <location>
        <begin position="320"/>
        <end position="333"/>
    </location>
</feature>
<reference evidence="3" key="1">
    <citation type="journal article" date="2008" name="Nat. Genet.">
        <title>The Pristionchus pacificus genome provides a unique perspective on nematode lifestyle and parasitism.</title>
        <authorList>
            <person name="Dieterich C."/>
            <person name="Clifton S.W."/>
            <person name="Schuster L.N."/>
            <person name="Chinwalla A."/>
            <person name="Delehaunty K."/>
            <person name="Dinkelacker I."/>
            <person name="Fulton L."/>
            <person name="Fulton R."/>
            <person name="Godfrey J."/>
            <person name="Minx P."/>
            <person name="Mitreva M."/>
            <person name="Roeseler W."/>
            <person name="Tian H."/>
            <person name="Witte H."/>
            <person name="Yang S.P."/>
            <person name="Wilson R.K."/>
            <person name="Sommer R.J."/>
        </authorList>
    </citation>
    <scope>NUCLEOTIDE SEQUENCE [LARGE SCALE GENOMIC DNA]</scope>
    <source>
        <strain evidence="3">PS312</strain>
    </source>
</reference>
<dbReference type="InterPro" id="IPR040264">
    <property type="entry name" value="T15H9.4-like"/>
</dbReference>
<feature type="compositionally biased region" description="Basic and acidic residues" evidence="1">
    <location>
        <begin position="22"/>
        <end position="34"/>
    </location>
</feature>
<keyword evidence="3" id="KW-1185">Reference proteome</keyword>
<accession>A0A8R1YHU2</accession>
<organism evidence="2 3">
    <name type="scientific">Pristionchus pacificus</name>
    <name type="common">Parasitic nematode worm</name>
    <dbReference type="NCBI Taxonomy" id="54126"/>
    <lineage>
        <taxon>Eukaryota</taxon>
        <taxon>Metazoa</taxon>
        <taxon>Ecdysozoa</taxon>
        <taxon>Nematoda</taxon>
        <taxon>Chromadorea</taxon>
        <taxon>Rhabditida</taxon>
        <taxon>Rhabditina</taxon>
        <taxon>Diplogasteromorpha</taxon>
        <taxon>Diplogasteroidea</taxon>
        <taxon>Neodiplogasteridae</taxon>
        <taxon>Pristionchus</taxon>
    </lineage>
</organism>
<accession>A0A2A6BLX8</accession>
<reference evidence="2" key="2">
    <citation type="submission" date="2022-06" db="UniProtKB">
        <authorList>
            <consortium name="EnsemblMetazoa"/>
        </authorList>
    </citation>
    <scope>IDENTIFICATION</scope>
    <source>
        <strain evidence="2">PS312</strain>
    </source>
</reference>
<dbReference type="Proteomes" id="UP000005239">
    <property type="component" value="Unassembled WGS sequence"/>
</dbReference>